<reference evidence="1 2" key="1">
    <citation type="submission" date="2018-08" db="EMBL/GenBank/DDBJ databases">
        <title>Aphanomyces genome sequencing and annotation.</title>
        <authorList>
            <person name="Minardi D."/>
            <person name="Oidtmann B."/>
            <person name="Van Der Giezen M."/>
            <person name="Studholme D.J."/>
        </authorList>
    </citation>
    <scope>NUCLEOTIDE SEQUENCE [LARGE SCALE GENOMIC DNA]</scope>
    <source>
        <strain evidence="1 2">Yx</strain>
    </source>
</reference>
<name>A0A397AD63_APHAT</name>
<protein>
    <submittedName>
        <fullName evidence="1">Uncharacterized protein</fullName>
    </submittedName>
</protein>
<accession>A0A397AD63</accession>
<proteinExistence type="predicted"/>
<organism evidence="1 2">
    <name type="scientific">Aphanomyces astaci</name>
    <name type="common">Crayfish plague agent</name>
    <dbReference type="NCBI Taxonomy" id="112090"/>
    <lineage>
        <taxon>Eukaryota</taxon>
        <taxon>Sar</taxon>
        <taxon>Stramenopiles</taxon>
        <taxon>Oomycota</taxon>
        <taxon>Saprolegniomycetes</taxon>
        <taxon>Saprolegniales</taxon>
        <taxon>Verrucalvaceae</taxon>
        <taxon>Aphanomyces</taxon>
    </lineage>
</organism>
<gene>
    <name evidence="1" type="ORF">DYB25_013765</name>
</gene>
<dbReference type="EMBL" id="QUTA01008461">
    <property type="protein sequence ID" value="RHY03607.1"/>
    <property type="molecule type" value="Genomic_DNA"/>
</dbReference>
<comment type="caution">
    <text evidence="1">The sequence shown here is derived from an EMBL/GenBank/DDBJ whole genome shotgun (WGS) entry which is preliminary data.</text>
</comment>
<dbReference type="AlphaFoldDB" id="A0A397AD63"/>
<dbReference type="Proteomes" id="UP000266239">
    <property type="component" value="Unassembled WGS sequence"/>
</dbReference>
<dbReference type="VEuPathDB" id="FungiDB:H257_07562"/>
<evidence type="ECO:0000313" key="2">
    <source>
        <dbReference type="Proteomes" id="UP000266239"/>
    </source>
</evidence>
<evidence type="ECO:0000313" key="1">
    <source>
        <dbReference type="EMBL" id="RHY03607.1"/>
    </source>
</evidence>
<sequence length="343" mass="39767">MSSDVGTTTRTLSDETLSRRRYFREKQREYRRKLIADGAAIEAEVFHLQSILDGLQAKSLPFVREARNSKLSWRSIAMVFKSEAHRVLTDRESLVTKMQELESLKRAMQNFVMMNIAAPPMSRSNNVTWPSATLVADPSARNLGKKWLTQQMYHNMHDAFALFPVVGDDEDFYQFDFQASVEHDDPFTFVERLQCKLPGTLASFRRVEESHRMRDTIVTEEVVANTRLLCTTTADGEFINTLKGHFVEADRYVIVSRTEVRQVSPTHILMRTVCQLSRSFRAYDGFVSADELAVLRGIDVTGIEDDDQKDEYVRRELIRWKHAQFLVWRQRFTALMQEHDTTP</sequence>